<evidence type="ECO:0000256" key="3">
    <source>
        <dbReference type="ARBA" id="ARBA00022896"/>
    </source>
</evidence>
<dbReference type="GO" id="GO:0008198">
    <property type="term" value="F:ferrous iron binding"/>
    <property type="evidence" value="ECO:0007669"/>
    <property type="project" value="TreeGrafter"/>
</dbReference>
<keyword evidence="5" id="KW-0560">Oxidoreductase</keyword>
<keyword evidence="3" id="KW-0847">Vitamin C</keyword>
<dbReference type="EMBL" id="HBEJ01012018">
    <property type="protein sequence ID" value="CAD8372611.1"/>
    <property type="molecule type" value="Transcribed_RNA"/>
</dbReference>
<evidence type="ECO:0000256" key="1">
    <source>
        <dbReference type="ARBA" id="ARBA00001961"/>
    </source>
</evidence>
<evidence type="ECO:0000313" key="9">
    <source>
        <dbReference type="EMBL" id="CAD8372611.1"/>
    </source>
</evidence>
<protein>
    <recommendedName>
        <fullName evidence="8">Fe2OG dioxygenase domain-containing protein</fullName>
    </recommendedName>
</protein>
<dbReference type="PROSITE" id="PS51471">
    <property type="entry name" value="FE2OG_OXY"/>
    <property type="match status" value="1"/>
</dbReference>
<sequence>MVCLPAFSIQSESNTMRFFVTFALLPAAYGFSASDHTGAVKTEAPSLLLGPGSIDKIAQGGVAIEHNWLPPDLVKSLRADAMDLFHAGQFQPDGLTNTARSKSEQGFTPKADRQTFRGGAGWSSDVGNAAARKEFADRMRSLRNELAAGLDRPTLEPEGTIKHEMTYNWYEPGAKLGRHLDEHHEETKGTKGWRYPTRRSVTWLVYLNDGWATNEGGALRCFPRSDIELSTSAQVGAHRGNLQVGWLNGKDPVFLDCFRPSGGSALYRLASAKSRGIELLSSADFDVPRQPIDFAQFMASQYRGSFQQISTSRLDPRFVSADGTTNAAVVAPPMTQESSTLDIVPAAGTLVLFDSVSLPHQVQPVTSNRQRIAATGWFHEDSQFVMES</sequence>
<dbReference type="InterPro" id="IPR051559">
    <property type="entry name" value="HIF_prolyl_hydroxylases"/>
</dbReference>
<dbReference type="PANTHER" id="PTHR12907">
    <property type="entry name" value="EGL NINE HOMOLOG-RELATED"/>
    <property type="match status" value="1"/>
</dbReference>
<dbReference type="Pfam" id="PF13640">
    <property type="entry name" value="2OG-FeII_Oxy_3"/>
    <property type="match status" value="2"/>
</dbReference>
<dbReference type="GO" id="GO:0031543">
    <property type="term" value="F:peptidyl-proline dioxygenase activity"/>
    <property type="evidence" value="ECO:0007669"/>
    <property type="project" value="TreeGrafter"/>
</dbReference>
<gene>
    <name evidence="9" type="ORF">MPOL1434_LOCUS7035</name>
</gene>
<keyword evidence="6" id="KW-0408">Iron</keyword>
<dbReference type="InterPro" id="IPR005123">
    <property type="entry name" value="Oxoglu/Fe-dep_dioxygenase_dom"/>
</dbReference>
<feature type="region of interest" description="Disordered" evidence="7">
    <location>
        <begin position="98"/>
        <end position="123"/>
    </location>
</feature>
<evidence type="ECO:0000256" key="5">
    <source>
        <dbReference type="ARBA" id="ARBA00023002"/>
    </source>
</evidence>
<comment type="cofactor">
    <cofactor evidence="1">
        <name>L-ascorbate</name>
        <dbReference type="ChEBI" id="CHEBI:38290"/>
    </cofactor>
</comment>
<evidence type="ECO:0000259" key="8">
    <source>
        <dbReference type="PROSITE" id="PS51471"/>
    </source>
</evidence>
<accession>A0A7S0AT96</accession>
<evidence type="ECO:0000256" key="6">
    <source>
        <dbReference type="ARBA" id="ARBA00023004"/>
    </source>
</evidence>
<evidence type="ECO:0000256" key="7">
    <source>
        <dbReference type="SAM" id="MobiDB-lite"/>
    </source>
</evidence>
<dbReference type="AlphaFoldDB" id="A0A7S0AT96"/>
<dbReference type="GO" id="GO:0031418">
    <property type="term" value="F:L-ascorbic acid binding"/>
    <property type="evidence" value="ECO:0007669"/>
    <property type="project" value="UniProtKB-KW"/>
</dbReference>
<reference evidence="9" key="1">
    <citation type="submission" date="2021-01" db="EMBL/GenBank/DDBJ databases">
        <authorList>
            <person name="Corre E."/>
            <person name="Pelletier E."/>
            <person name="Niang G."/>
            <person name="Scheremetjew M."/>
            <person name="Finn R."/>
            <person name="Kale V."/>
            <person name="Holt S."/>
            <person name="Cochrane G."/>
            <person name="Meng A."/>
            <person name="Brown T."/>
            <person name="Cohen L."/>
        </authorList>
    </citation>
    <scope>NUCLEOTIDE SEQUENCE</scope>
    <source>
        <strain evidence="9">CCMP3303</strain>
    </source>
</reference>
<proteinExistence type="predicted"/>
<dbReference type="SUPFAM" id="SSF51197">
    <property type="entry name" value="Clavaminate synthase-like"/>
    <property type="match status" value="1"/>
</dbReference>
<name>A0A7S0AT96_9STRA</name>
<dbReference type="PANTHER" id="PTHR12907:SF26">
    <property type="entry name" value="HIF PROLYL HYDROXYLASE, ISOFORM C"/>
    <property type="match status" value="1"/>
</dbReference>
<dbReference type="InterPro" id="IPR044862">
    <property type="entry name" value="Pro_4_hyd_alph_FE2OG_OXY"/>
</dbReference>
<feature type="domain" description="Fe2OG dioxygenase" evidence="8">
    <location>
        <begin position="161"/>
        <end position="380"/>
    </location>
</feature>
<dbReference type="SMART" id="SM00702">
    <property type="entry name" value="P4Hc"/>
    <property type="match status" value="1"/>
</dbReference>
<keyword evidence="2" id="KW-0479">Metal-binding</keyword>
<keyword evidence="4" id="KW-0223">Dioxygenase</keyword>
<evidence type="ECO:0000256" key="4">
    <source>
        <dbReference type="ARBA" id="ARBA00022964"/>
    </source>
</evidence>
<organism evidence="9">
    <name type="scientific">Minutocellus polymorphus</name>
    <dbReference type="NCBI Taxonomy" id="265543"/>
    <lineage>
        <taxon>Eukaryota</taxon>
        <taxon>Sar</taxon>
        <taxon>Stramenopiles</taxon>
        <taxon>Ochrophyta</taxon>
        <taxon>Bacillariophyta</taxon>
        <taxon>Mediophyceae</taxon>
        <taxon>Cymatosirophycidae</taxon>
        <taxon>Cymatosirales</taxon>
        <taxon>Cymatosiraceae</taxon>
        <taxon>Minutocellus</taxon>
    </lineage>
</organism>
<dbReference type="Gene3D" id="2.60.120.620">
    <property type="entry name" value="q2cbj1_9rhob like domain"/>
    <property type="match status" value="1"/>
</dbReference>
<evidence type="ECO:0000256" key="2">
    <source>
        <dbReference type="ARBA" id="ARBA00022723"/>
    </source>
</evidence>
<dbReference type="GO" id="GO:0071456">
    <property type="term" value="P:cellular response to hypoxia"/>
    <property type="evidence" value="ECO:0007669"/>
    <property type="project" value="TreeGrafter"/>
</dbReference>
<dbReference type="InterPro" id="IPR006620">
    <property type="entry name" value="Pro_4_hyd_alph"/>
</dbReference>